<proteinExistence type="inferred from homology"/>
<dbReference type="Proteomes" id="UP000719412">
    <property type="component" value="Unassembled WGS sequence"/>
</dbReference>
<evidence type="ECO:0000256" key="7">
    <source>
        <dbReference type="ARBA" id="ARBA00022840"/>
    </source>
</evidence>
<keyword evidence="7" id="KW-0067">ATP-binding</keyword>
<evidence type="ECO:0000256" key="13">
    <source>
        <dbReference type="SAM" id="Phobius"/>
    </source>
</evidence>
<dbReference type="InterPro" id="IPR008250">
    <property type="entry name" value="ATPase_P-typ_transduc_dom_A_sf"/>
</dbReference>
<feature type="domain" description="P-type ATPase A" evidence="14">
    <location>
        <begin position="3"/>
        <end position="85"/>
    </location>
</feature>
<feature type="transmembrane region" description="Helical" evidence="13">
    <location>
        <begin position="102"/>
        <end position="119"/>
    </location>
</feature>
<dbReference type="Pfam" id="PF00122">
    <property type="entry name" value="E1-E2_ATPase"/>
    <property type="match status" value="1"/>
</dbReference>
<protein>
    <recommendedName>
        <fullName evidence="14">P-type ATPase A domain-containing protein</fullName>
    </recommendedName>
</protein>
<dbReference type="GO" id="GO:0140358">
    <property type="term" value="F:P-type transmembrane transporter activity"/>
    <property type="evidence" value="ECO:0007669"/>
    <property type="project" value="InterPro"/>
</dbReference>
<evidence type="ECO:0000256" key="9">
    <source>
        <dbReference type="ARBA" id="ARBA00022967"/>
    </source>
</evidence>
<dbReference type="GO" id="GO:0005524">
    <property type="term" value="F:ATP binding"/>
    <property type="evidence" value="ECO:0007669"/>
    <property type="project" value="UniProtKB-KW"/>
</dbReference>
<reference evidence="15" key="1">
    <citation type="journal article" date="2020" name="J Insects Food Feed">
        <title>The yellow mealworm (Tenebrio molitor) genome: a resource for the emerging insects as food and feed industry.</title>
        <authorList>
            <person name="Eriksson T."/>
            <person name="Andere A."/>
            <person name="Kelstrup H."/>
            <person name="Emery V."/>
            <person name="Picard C."/>
        </authorList>
    </citation>
    <scope>NUCLEOTIDE SEQUENCE</scope>
    <source>
        <strain evidence="15">Stoneville</strain>
        <tissue evidence="15">Whole head</tissue>
    </source>
</reference>
<dbReference type="InterPro" id="IPR006544">
    <property type="entry name" value="P-type_TPase_V"/>
</dbReference>
<keyword evidence="11 13" id="KW-0472">Membrane</keyword>
<feature type="transmembrane region" description="Helical" evidence="13">
    <location>
        <begin position="131"/>
        <end position="158"/>
    </location>
</feature>
<keyword evidence="6" id="KW-0547">Nucleotide-binding</keyword>
<dbReference type="NCBIfam" id="TIGR01494">
    <property type="entry name" value="ATPase_P-type"/>
    <property type="match status" value="1"/>
</dbReference>
<dbReference type="SUPFAM" id="SSF81653">
    <property type="entry name" value="Calcium ATPase, transduction domain A"/>
    <property type="match status" value="1"/>
</dbReference>
<evidence type="ECO:0000256" key="10">
    <source>
        <dbReference type="ARBA" id="ARBA00022989"/>
    </source>
</evidence>
<dbReference type="PROSITE" id="PS00154">
    <property type="entry name" value="ATPASE_E1_E2"/>
    <property type="match status" value="1"/>
</dbReference>
<dbReference type="FunFam" id="1.20.1110.10:FF:000023">
    <property type="entry name" value="Cation-transporting ATPase"/>
    <property type="match status" value="1"/>
</dbReference>
<dbReference type="AlphaFoldDB" id="A0A8J6HXK6"/>
<dbReference type="Gene3D" id="1.20.1110.10">
    <property type="entry name" value="Calcium-transporting ATPase, transmembrane domain"/>
    <property type="match status" value="1"/>
</dbReference>
<dbReference type="GO" id="GO:0006874">
    <property type="term" value="P:intracellular calcium ion homeostasis"/>
    <property type="evidence" value="ECO:0007669"/>
    <property type="project" value="TreeGrafter"/>
</dbReference>
<dbReference type="InterPro" id="IPR018303">
    <property type="entry name" value="ATPase_P-typ_P_site"/>
</dbReference>
<keyword evidence="10 13" id="KW-1133">Transmembrane helix</keyword>
<dbReference type="GO" id="GO:0016887">
    <property type="term" value="F:ATP hydrolysis activity"/>
    <property type="evidence" value="ECO:0007669"/>
    <property type="project" value="InterPro"/>
</dbReference>
<dbReference type="InterPro" id="IPR023298">
    <property type="entry name" value="ATPase_P-typ_TM_dom_sf"/>
</dbReference>
<reference evidence="15" key="2">
    <citation type="submission" date="2021-08" db="EMBL/GenBank/DDBJ databases">
        <authorList>
            <person name="Eriksson T."/>
        </authorList>
    </citation>
    <scope>NUCLEOTIDE SEQUENCE</scope>
    <source>
        <strain evidence="15">Stoneville</strain>
        <tissue evidence="15">Whole head</tissue>
    </source>
</reference>
<dbReference type="SUPFAM" id="SSF81665">
    <property type="entry name" value="Calcium ATPase, transmembrane domain M"/>
    <property type="match status" value="1"/>
</dbReference>
<evidence type="ECO:0000256" key="11">
    <source>
        <dbReference type="ARBA" id="ARBA00023136"/>
    </source>
</evidence>
<comment type="subcellular location">
    <subcellularLocation>
        <location evidence="1">Membrane</location>
        <topology evidence="1">Multi-pass membrane protein</topology>
    </subcellularLocation>
</comment>
<evidence type="ECO:0000256" key="5">
    <source>
        <dbReference type="ARBA" id="ARBA00022723"/>
    </source>
</evidence>
<evidence type="ECO:0000256" key="3">
    <source>
        <dbReference type="ARBA" id="ARBA00022553"/>
    </source>
</evidence>
<comment type="similarity">
    <text evidence="2">Belongs to the cation transport ATPase (P-type) (TC 3.A.3) family. Type V subfamily.</text>
</comment>
<dbReference type="GO" id="GO:0015203">
    <property type="term" value="F:polyamine transmembrane transporter activity"/>
    <property type="evidence" value="ECO:0007669"/>
    <property type="project" value="TreeGrafter"/>
</dbReference>
<dbReference type="GO" id="GO:0046872">
    <property type="term" value="F:metal ion binding"/>
    <property type="evidence" value="ECO:0007669"/>
    <property type="project" value="UniProtKB-KW"/>
</dbReference>
<keyword evidence="4 13" id="KW-0812">Transmembrane</keyword>
<evidence type="ECO:0000256" key="12">
    <source>
        <dbReference type="ARBA" id="ARBA00049360"/>
    </source>
</evidence>
<dbReference type="GO" id="GO:0019829">
    <property type="term" value="F:ATPase-coupled monoatomic cation transmembrane transporter activity"/>
    <property type="evidence" value="ECO:0007669"/>
    <property type="project" value="TreeGrafter"/>
</dbReference>
<evidence type="ECO:0000256" key="6">
    <source>
        <dbReference type="ARBA" id="ARBA00022741"/>
    </source>
</evidence>
<dbReference type="EMBL" id="JABDTM020008311">
    <property type="protein sequence ID" value="KAH0821343.1"/>
    <property type="molecule type" value="Genomic_DNA"/>
</dbReference>
<evidence type="ECO:0000313" key="16">
    <source>
        <dbReference type="Proteomes" id="UP000719412"/>
    </source>
</evidence>
<comment type="catalytic activity">
    <reaction evidence="12">
        <text>ATP + H2O = ADP + phosphate + H(+)</text>
        <dbReference type="Rhea" id="RHEA:13065"/>
        <dbReference type="ChEBI" id="CHEBI:15377"/>
        <dbReference type="ChEBI" id="CHEBI:15378"/>
        <dbReference type="ChEBI" id="CHEBI:30616"/>
        <dbReference type="ChEBI" id="CHEBI:43474"/>
        <dbReference type="ChEBI" id="CHEBI:456216"/>
    </reaction>
</comment>
<accession>A0A8J6HXK6</accession>
<evidence type="ECO:0000256" key="1">
    <source>
        <dbReference type="ARBA" id="ARBA00004141"/>
    </source>
</evidence>
<dbReference type="InterPro" id="IPR001757">
    <property type="entry name" value="P_typ_ATPase"/>
</dbReference>
<gene>
    <name evidence="15" type="ORF">GEV33_001448</name>
</gene>
<dbReference type="PRINTS" id="PR00119">
    <property type="entry name" value="CATATPASE"/>
</dbReference>
<dbReference type="PANTHER" id="PTHR45630:SF8">
    <property type="entry name" value="CATION-TRANSPORTING ATPASE"/>
    <property type="match status" value="1"/>
</dbReference>
<dbReference type="InterPro" id="IPR059000">
    <property type="entry name" value="ATPase_P-type_domA"/>
</dbReference>
<keyword evidence="8" id="KW-0460">Magnesium</keyword>
<keyword evidence="3" id="KW-0597">Phosphoprotein</keyword>
<keyword evidence="9" id="KW-1278">Translocase</keyword>
<sequence>MHCDAVLLNGNCIVNESMLTGESVPVTKTALPSNDKLYNVKEHGNHTLFCGTKIIQTRYYGDEHVLAVVIRTGYLTSKGQLVRSIIYPPPADFKFDQDSYKFIMILTGISLCGFIYTIFSKYSRQIAPFDILIKALDLVTIAIPPALPAAMTVGKLYALNRLKKKNIYCINSRVINVSGSVDCVCFDKTGTLTEDGLDMWGVVPIEDHRIEKPIKDINTMAKDSLLFQGMLTCHSLTLIDNELCGDPLDIKEEAVLFPREWCVYEQGRSKGGARWARPTPESFWLTPE</sequence>
<keyword evidence="16" id="KW-1185">Reference proteome</keyword>
<name>A0A8J6HXK6_TENMO</name>
<evidence type="ECO:0000256" key="4">
    <source>
        <dbReference type="ARBA" id="ARBA00022692"/>
    </source>
</evidence>
<evidence type="ECO:0000313" key="15">
    <source>
        <dbReference type="EMBL" id="KAH0821343.1"/>
    </source>
</evidence>
<dbReference type="GO" id="GO:0016020">
    <property type="term" value="C:membrane"/>
    <property type="evidence" value="ECO:0007669"/>
    <property type="project" value="UniProtKB-SubCell"/>
</dbReference>
<evidence type="ECO:0000256" key="2">
    <source>
        <dbReference type="ARBA" id="ARBA00006000"/>
    </source>
</evidence>
<comment type="caution">
    <text evidence="15">The sequence shown here is derived from an EMBL/GenBank/DDBJ whole genome shotgun (WGS) entry which is preliminary data.</text>
</comment>
<dbReference type="Gene3D" id="2.70.150.10">
    <property type="entry name" value="Calcium-transporting ATPase, cytoplasmic transduction domain A"/>
    <property type="match status" value="1"/>
</dbReference>
<organism evidence="15 16">
    <name type="scientific">Tenebrio molitor</name>
    <name type="common">Yellow mealworm beetle</name>
    <dbReference type="NCBI Taxonomy" id="7067"/>
    <lineage>
        <taxon>Eukaryota</taxon>
        <taxon>Metazoa</taxon>
        <taxon>Ecdysozoa</taxon>
        <taxon>Arthropoda</taxon>
        <taxon>Hexapoda</taxon>
        <taxon>Insecta</taxon>
        <taxon>Pterygota</taxon>
        <taxon>Neoptera</taxon>
        <taxon>Endopterygota</taxon>
        <taxon>Coleoptera</taxon>
        <taxon>Polyphaga</taxon>
        <taxon>Cucujiformia</taxon>
        <taxon>Tenebrionidae</taxon>
        <taxon>Tenebrio</taxon>
    </lineage>
</organism>
<keyword evidence="5" id="KW-0479">Metal-binding</keyword>
<evidence type="ECO:0000259" key="14">
    <source>
        <dbReference type="Pfam" id="PF00122"/>
    </source>
</evidence>
<dbReference type="PANTHER" id="PTHR45630">
    <property type="entry name" value="CATION-TRANSPORTING ATPASE-RELATED"/>
    <property type="match status" value="1"/>
</dbReference>
<evidence type="ECO:0000256" key="8">
    <source>
        <dbReference type="ARBA" id="ARBA00022842"/>
    </source>
</evidence>